<evidence type="ECO:0000256" key="7">
    <source>
        <dbReference type="ARBA" id="ARBA00023237"/>
    </source>
</evidence>
<comment type="similarity">
    <text evidence="2">Belongs to the OmpP1/FadL family.</text>
</comment>
<dbReference type="Proteomes" id="UP000227088">
    <property type="component" value="Unassembled WGS sequence"/>
</dbReference>
<keyword evidence="4" id="KW-0812">Transmembrane</keyword>
<name>A0A1Y5HRI0_OLEAN</name>
<evidence type="ECO:0000313" key="9">
    <source>
        <dbReference type="EMBL" id="OUS39650.1"/>
    </source>
</evidence>
<sequence>MNYSHRALVSLFAAISSLSPLAAHASTGNLATTYGLLPSDISSAQAFSLFNTQSSAAYYNPASLASSDHGELTLGLLHASPSLTASSNGGDNPPVRSGDVVSNTNTESLLLGMKTNLTSLTKFKKPVYVGLIAGVESHGTEMLAFDSTTSKEGQFMQYGQKPLFIAVSGGMEAIPGLNLGLGLRVTLHASATMNLETDLGGNTSNEELSVSAEPVMIPLFGITADLDTLLCDKKTDCWADGLSTAISIRGSSNTQTTVESTAVIPGTIPEPGLPLNVTALDAYQPIIVSTGAQYHFNSKIDFAATLEYQNWSSLTDELKSDTIYDQADLSFSDIIIPRLGATYAYNKDLNLITGFSYDMSPLDDGTSDNVNLFDNDRMVFAAGVNYFMRDTKWLAFPLRLDAAYQYHHLLERDFTLTANDAPVSPYESVTTGGSVHVFSMSVSMNF</sequence>
<accession>A0A1Y5HRI0</accession>
<evidence type="ECO:0000313" key="10">
    <source>
        <dbReference type="Proteomes" id="UP000227088"/>
    </source>
</evidence>
<evidence type="ECO:0000256" key="2">
    <source>
        <dbReference type="ARBA" id="ARBA00008163"/>
    </source>
</evidence>
<dbReference type="GO" id="GO:0015483">
    <property type="term" value="F:long-chain fatty acid transporting porin activity"/>
    <property type="evidence" value="ECO:0007669"/>
    <property type="project" value="TreeGrafter"/>
</dbReference>
<evidence type="ECO:0000256" key="4">
    <source>
        <dbReference type="ARBA" id="ARBA00022692"/>
    </source>
</evidence>
<feature type="signal peptide" evidence="8">
    <location>
        <begin position="1"/>
        <end position="25"/>
    </location>
</feature>
<dbReference type="Gene3D" id="2.40.160.60">
    <property type="entry name" value="Outer membrane protein transport protein (OMPP1/FadL/TodX)"/>
    <property type="match status" value="1"/>
</dbReference>
<dbReference type="AlphaFoldDB" id="A0A1Y5HRI0"/>
<evidence type="ECO:0000256" key="5">
    <source>
        <dbReference type="ARBA" id="ARBA00022729"/>
    </source>
</evidence>
<dbReference type="PANTHER" id="PTHR35093">
    <property type="entry name" value="OUTER MEMBRANE PROTEIN NMB0088-RELATED"/>
    <property type="match status" value="1"/>
</dbReference>
<dbReference type="SUPFAM" id="SSF56935">
    <property type="entry name" value="Porins"/>
    <property type="match status" value="1"/>
</dbReference>
<gene>
    <name evidence="9" type="ORF">A9R00_09280</name>
</gene>
<dbReference type="Pfam" id="PF03349">
    <property type="entry name" value="Toluene_X"/>
    <property type="match status" value="1"/>
</dbReference>
<keyword evidence="7" id="KW-0998">Cell outer membrane</keyword>
<proteinExistence type="inferred from homology"/>
<comment type="caution">
    <text evidence="9">The sequence shown here is derived from an EMBL/GenBank/DDBJ whole genome shotgun (WGS) entry which is preliminary data.</text>
</comment>
<reference evidence="10" key="1">
    <citation type="journal article" date="2017" name="Proc. Natl. Acad. Sci. U.S.A.">
        <title>Simulation of Deepwater Horizon oil plume reveals substrate specialization within a complex community of hydrocarbon degraders.</title>
        <authorList>
            <person name="Hu P."/>
            <person name="Dubinsky E.A."/>
            <person name="Probst A.J."/>
            <person name="Wang J."/>
            <person name="Sieber C.M.K."/>
            <person name="Tom L.M."/>
            <person name="Gardinali P."/>
            <person name="Banfield J.F."/>
            <person name="Atlas R.M."/>
            <person name="Andersen G.L."/>
        </authorList>
    </citation>
    <scope>NUCLEOTIDE SEQUENCE [LARGE SCALE GENOMIC DNA]</scope>
</reference>
<evidence type="ECO:0000256" key="8">
    <source>
        <dbReference type="SAM" id="SignalP"/>
    </source>
</evidence>
<dbReference type="InterPro" id="IPR005017">
    <property type="entry name" value="OMPP1/FadL/TodX"/>
</dbReference>
<dbReference type="EMBL" id="MABE01000535">
    <property type="protein sequence ID" value="OUS39650.1"/>
    <property type="molecule type" value="Genomic_DNA"/>
</dbReference>
<protein>
    <submittedName>
        <fullName evidence="9">Aromatic hydrocarbon degradation protein</fullName>
    </submittedName>
</protein>
<evidence type="ECO:0000256" key="6">
    <source>
        <dbReference type="ARBA" id="ARBA00023136"/>
    </source>
</evidence>
<comment type="subcellular location">
    <subcellularLocation>
        <location evidence="1">Cell outer membrane</location>
        <topology evidence="1">Multi-pass membrane protein</topology>
    </subcellularLocation>
</comment>
<keyword evidence="6" id="KW-0472">Membrane</keyword>
<evidence type="ECO:0000256" key="1">
    <source>
        <dbReference type="ARBA" id="ARBA00004571"/>
    </source>
</evidence>
<feature type="chain" id="PRO_5012689585" evidence="8">
    <location>
        <begin position="26"/>
        <end position="446"/>
    </location>
</feature>
<organism evidence="9 10">
    <name type="scientific">Oleispira antarctica</name>
    <dbReference type="NCBI Taxonomy" id="188908"/>
    <lineage>
        <taxon>Bacteria</taxon>
        <taxon>Pseudomonadati</taxon>
        <taxon>Pseudomonadota</taxon>
        <taxon>Gammaproteobacteria</taxon>
        <taxon>Oceanospirillales</taxon>
        <taxon>Oceanospirillaceae</taxon>
        <taxon>Oleispira</taxon>
    </lineage>
</organism>
<evidence type="ECO:0000256" key="3">
    <source>
        <dbReference type="ARBA" id="ARBA00022452"/>
    </source>
</evidence>
<keyword evidence="5 8" id="KW-0732">Signal</keyword>
<dbReference type="PANTHER" id="PTHR35093:SF8">
    <property type="entry name" value="OUTER MEMBRANE PROTEIN NMB0088-RELATED"/>
    <property type="match status" value="1"/>
</dbReference>
<dbReference type="GO" id="GO:0009279">
    <property type="term" value="C:cell outer membrane"/>
    <property type="evidence" value="ECO:0007669"/>
    <property type="project" value="UniProtKB-SubCell"/>
</dbReference>
<keyword evidence="3" id="KW-1134">Transmembrane beta strand</keyword>